<dbReference type="PIRSF" id="PIRSF037004">
    <property type="entry name" value="UCP037004"/>
    <property type="match status" value="1"/>
</dbReference>
<dbReference type="InterPro" id="IPR017087">
    <property type="entry name" value="UCP037004"/>
</dbReference>
<dbReference type="InterPro" id="IPR013560">
    <property type="entry name" value="DUF1722"/>
</dbReference>
<evidence type="ECO:0000313" key="3">
    <source>
        <dbReference type="Proteomes" id="UP000240904"/>
    </source>
</evidence>
<dbReference type="InterPro" id="IPR007553">
    <property type="entry name" value="2-thiour_desulf"/>
</dbReference>
<dbReference type="PANTHER" id="PTHR30087:SF0">
    <property type="entry name" value="INNER MEMBRANE PROTEIN"/>
    <property type="match status" value="1"/>
</dbReference>
<feature type="domain" description="DUF1722" evidence="1">
    <location>
        <begin position="191"/>
        <end position="307"/>
    </location>
</feature>
<sequence length="316" mass="36569">MRIPVGISACVLGQNVRFDGGHKRNRFVAEDLAQYFQFQPVCPEVGIGLPTPRPAIRLLDTDGEQRLVGTKDANQDHTQKMLIFSDKKITQLQEQELCGYIVCAKSPTCGMERVKLYIANGNTIPGGTIGIFTRQLMEKMPWLPVEEDGRLQDPVLRENFVFRVFALHDLYQSLNGNLTREAIVKFHSRYKLVLMAHNLTSYQSLGRLVATIKEWDIEDFFIAYRLQFMTAIKHKANNRTNTNVLMHMQGYFKRLLDKEQKAELTALIINYRKGHLPLLAPVTLFKHYLQQHPNEYLQSQRFLNPYPEELKLRYSL</sequence>
<dbReference type="Proteomes" id="UP000240904">
    <property type="component" value="Unassembled WGS sequence"/>
</dbReference>
<dbReference type="PANTHER" id="PTHR30087">
    <property type="entry name" value="INNER MEMBRANE PROTEIN"/>
    <property type="match status" value="1"/>
</dbReference>
<evidence type="ECO:0000313" key="2">
    <source>
        <dbReference type="EMBL" id="PSW06784.1"/>
    </source>
</evidence>
<accession>A0A2T3N3C8</accession>
<organism evidence="2 3">
    <name type="scientific">Photobacterium lipolyticum</name>
    <dbReference type="NCBI Taxonomy" id="266810"/>
    <lineage>
        <taxon>Bacteria</taxon>
        <taxon>Pseudomonadati</taxon>
        <taxon>Pseudomonadota</taxon>
        <taxon>Gammaproteobacteria</taxon>
        <taxon>Vibrionales</taxon>
        <taxon>Vibrionaceae</taxon>
        <taxon>Photobacterium</taxon>
    </lineage>
</organism>
<dbReference type="Pfam" id="PF08349">
    <property type="entry name" value="DUF1722"/>
    <property type="match status" value="1"/>
</dbReference>
<dbReference type="AlphaFoldDB" id="A0A2T3N3C8"/>
<comment type="caution">
    <text evidence="2">The sequence shown here is derived from an EMBL/GenBank/DDBJ whole genome shotgun (WGS) entry which is preliminary data.</text>
</comment>
<dbReference type="OrthoDB" id="495783at2"/>
<gene>
    <name evidence="2" type="ORF">C9I89_04470</name>
</gene>
<dbReference type="RefSeq" id="WP_107282147.1">
    <property type="nucleotide sequence ID" value="NZ_PYMC01000002.1"/>
</dbReference>
<protein>
    <recommendedName>
        <fullName evidence="1">DUF1722 domain-containing protein</fullName>
    </recommendedName>
</protein>
<name>A0A2T3N3C8_9GAMM</name>
<keyword evidence="3" id="KW-1185">Reference proteome</keyword>
<evidence type="ECO:0000259" key="1">
    <source>
        <dbReference type="Pfam" id="PF08349"/>
    </source>
</evidence>
<dbReference type="Pfam" id="PF04463">
    <property type="entry name" value="2-thiour_desulf"/>
    <property type="match status" value="1"/>
</dbReference>
<proteinExistence type="predicted"/>
<reference evidence="2 3" key="1">
    <citation type="submission" date="2018-03" db="EMBL/GenBank/DDBJ databases">
        <title>Whole genome sequencing of Histamine producing bacteria.</title>
        <authorList>
            <person name="Butler K."/>
        </authorList>
    </citation>
    <scope>NUCLEOTIDE SEQUENCE [LARGE SCALE GENOMIC DNA]</scope>
    <source>
        <strain evidence="2 3">DSM 16190</strain>
    </source>
</reference>
<dbReference type="EMBL" id="PYMC01000002">
    <property type="protein sequence ID" value="PSW06784.1"/>
    <property type="molecule type" value="Genomic_DNA"/>
</dbReference>